<protein>
    <submittedName>
        <fullName evidence="3">YhdP family protein</fullName>
    </submittedName>
</protein>
<proteinExistence type="predicted"/>
<feature type="region of interest" description="Disordered" evidence="1">
    <location>
        <begin position="1325"/>
        <end position="1344"/>
    </location>
</feature>
<name>A0ABQ0A3J3_9GAMM</name>
<organism evidence="3 4">
    <name type="scientific">Sessilibacter corallicola</name>
    <dbReference type="NCBI Taxonomy" id="2904075"/>
    <lineage>
        <taxon>Bacteria</taxon>
        <taxon>Pseudomonadati</taxon>
        <taxon>Pseudomonadota</taxon>
        <taxon>Gammaproteobacteria</taxon>
        <taxon>Cellvibrionales</taxon>
        <taxon>Cellvibrionaceae</taxon>
        <taxon>Sessilibacter</taxon>
    </lineage>
</organism>
<feature type="domain" description="YhdP central" evidence="2">
    <location>
        <begin position="107"/>
        <end position="1309"/>
    </location>
</feature>
<dbReference type="PANTHER" id="PTHR38690">
    <property type="entry name" value="PROTEASE-RELATED"/>
    <property type="match status" value="1"/>
</dbReference>
<gene>
    <name evidence="3" type="ORF">NBRC116591_00260</name>
</gene>
<comment type="caution">
    <text evidence="3">The sequence shown here is derived from an EMBL/GenBank/DDBJ whole genome shotgun (WGS) entry which is preliminary data.</text>
</comment>
<evidence type="ECO:0000256" key="1">
    <source>
        <dbReference type="SAM" id="MobiDB-lite"/>
    </source>
</evidence>
<feature type="domain" description="YhdP central" evidence="2">
    <location>
        <begin position="2"/>
        <end position="86"/>
    </location>
</feature>
<evidence type="ECO:0000313" key="4">
    <source>
        <dbReference type="Proteomes" id="UP001465153"/>
    </source>
</evidence>
<reference evidence="3 4" key="1">
    <citation type="submission" date="2024-04" db="EMBL/GenBank/DDBJ databases">
        <title>Draft genome sequence of Sessilibacter corallicola NBRC 116591.</title>
        <authorList>
            <person name="Miyakawa T."/>
            <person name="Kusuya Y."/>
            <person name="Miura T."/>
        </authorList>
    </citation>
    <scope>NUCLEOTIDE SEQUENCE [LARGE SCALE GENOMIC DNA]</scope>
    <source>
        <strain evidence="3 4">KU-00831-HH</strain>
    </source>
</reference>
<dbReference type="InterPro" id="IPR011836">
    <property type="entry name" value="YhdP"/>
</dbReference>
<dbReference type="Proteomes" id="UP001465153">
    <property type="component" value="Unassembled WGS sequence"/>
</dbReference>
<sequence length="1362" mass="149503">MKKALAKSANVFWLCLAVLIILTAVFVQVGRLMAPLVKNNQEYITQIISDEIGSDVVVNSINARWNQLSPSIAVDSLKIYSSQDSSVSSTGSDDQHVSQSSLSKSSSPSVEIESIALELDLLQSLFQGRLIWNEISLANAKIELKQQQNGNWQLSGIQTAARRNKQASIIDDPVDIFLLADRLQVNDVSLMLESYEGKTLELSVTDIEFQNQQDFHRLVANINVDDQSVANAVLEAHGDPRSDAERDVKGFIQLVDFPMAELKNYITNFDVAIEGLDTEQDTLNINVWLSSQKRHVYTFNGDFELALTETKINDIDVPTSVSTRFGGSLNTVPADFEFNIQVQDSSVQWQQKALNLELLDIAFTDSTWRIKTPSIFLPKLTQSARLFSENNPKLLEILDSLNLQGELTATEIRIPTNDIKQTRLLTVANSVSVGAFQGAPQLTGVNGFISAGISGGEITLDSNNGFSMWFQTAFNEPMVFDSAHGRVAWRLSPEDNKVSIFSDVLMLDGDIGTAIGVASVDLPWIAKSRPSNLDLFVGLTNSDVSFRSQLLPKSLEPDLKAWLDQSIKSGDISASGFVYRGRLSPGNNEITTQLWIELEQGELAYHDEWPALTHIDGRIELNSTVVSAQVSSAQLWETQISKAELSVERINDQTMLAVKGNVVGPGNDGIQLLTTTPIREQLGSVFDEWTLSTPFNGSVDLSIPLTSGEQEGYQVVDLSLKPGTLAMTDLDLSFDSLEGLLLFDSRTGLHSDGIDFKVWDQPASAIIVSEGYTEISASASNTVDEQEASTRILFSGLTKITDVQQWLQSPELLFADGETAFHGELFLPGEKDSTQPVTLTVRSELEGVSIDLPEPFNKSPEIESPFAVTLEINDDINLYRLSLSDWLNGRLVSKKGVLEQVDIAINDQPHLKNKGIHVHGLMPRFNLDEWLDVLDQYEIYQDQVVSEGDSELDVGFEFALYNSQIKSFEIPNANVTGKQLSDRWSIEFNSDLAAGFLELPLSDTEKMTASFNHLYLPSSDDESESEAIDPLADIDLSAIPPAYVSIEELKLGDDHYGTWSFELSPNNNRLVVDNIVGNVHQLNFTGIDSDGARLVWESYDGQMRTHFLGKVDSNKIDDALVAFDQPKVLESSDAVFDVDLSWPGSPAAIEMTALEGSVQVDMEHGRFIRAAEGGGDAILRLVALFNFDSWARRLRLGVSDLVESGMAFDRIDGKLEFKNGDLLIPSPIIVKAPSSSLSYAGNIDLINEELDTTLVATLPVGGNLTLIAALAGGLPAAAGVYVASKLFKKQVNKVASLSYKISGTWEDPKSEFIRLFDDNAAKKAGKKADEEASNASPESDPKALLYPMPVNRLYDLLSSAPV</sequence>
<dbReference type="PANTHER" id="PTHR38690:SF1">
    <property type="entry name" value="PROTEASE"/>
    <property type="match status" value="1"/>
</dbReference>
<evidence type="ECO:0000259" key="2">
    <source>
        <dbReference type="Pfam" id="PF13116"/>
    </source>
</evidence>
<accession>A0ABQ0A3J3</accession>
<keyword evidence="4" id="KW-1185">Reference proteome</keyword>
<dbReference type="RefSeq" id="WP_353301239.1">
    <property type="nucleotide sequence ID" value="NZ_BAABWN010000001.1"/>
</dbReference>
<evidence type="ECO:0000313" key="3">
    <source>
        <dbReference type="EMBL" id="GAA6166216.1"/>
    </source>
</evidence>
<dbReference type="InterPro" id="IPR025263">
    <property type="entry name" value="YhdP_central"/>
</dbReference>
<dbReference type="Pfam" id="PF13116">
    <property type="entry name" value="YhdP"/>
    <property type="match status" value="2"/>
</dbReference>
<dbReference type="EMBL" id="BAABWN010000001">
    <property type="protein sequence ID" value="GAA6166216.1"/>
    <property type="molecule type" value="Genomic_DNA"/>
</dbReference>